<keyword evidence="1" id="KW-0175">Coiled coil</keyword>
<feature type="coiled-coil region" evidence="1">
    <location>
        <begin position="818"/>
        <end position="859"/>
    </location>
</feature>
<dbReference type="Pfam" id="PF13514">
    <property type="entry name" value="AAA_27"/>
    <property type="match status" value="1"/>
</dbReference>
<proteinExistence type="predicted"/>
<dbReference type="AlphaFoldDB" id="A0A1H3AQ54"/>
<dbReference type="EMBL" id="FNNB01000005">
    <property type="protein sequence ID" value="SDX31518.1"/>
    <property type="molecule type" value="Genomic_DNA"/>
</dbReference>
<dbReference type="GeneID" id="94020613"/>
<feature type="domain" description="YhaN AAA" evidence="2">
    <location>
        <begin position="2"/>
        <end position="208"/>
    </location>
</feature>
<evidence type="ECO:0000256" key="1">
    <source>
        <dbReference type="SAM" id="Coils"/>
    </source>
</evidence>
<dbReference type="PANTHER" id="PTHR41259:SF1">
    <property type="entry name" value="DOUBLE-STRAND BREAK REPAIR RAD50 ATPASE, PUTATIVE-RELATED"/>
    <property type="match status" value="1"/>
</dbReference>
<gene>
    <name evidence="3" type="ORF">SAMN04488041_105428</name>
</gene>
<dbReference type="RefSeq" id="WP_074636743.1">
    <property type="nucleotide sequence ID" value="NZ_CP160849.1"/>
</dbReference>
<name>A0A1H3AQ54_9RHOB</name>
<accession>A0A1H3AQ54</accession>
<feature type="coiled-coil region" evidence="1">
    <location>
        <begin position="377"/>
        <end position="421"/>
    </location>
</feature>
<organism evidence="3 4">
    <name type="scientific">Sulfitobacter pontiacus</name>
    <dbReference type="NCBI Taxonomy" id="60137"/>
    <lineage>
        <taxon>Bacteria</taxon>
        <taxon>Pseudomonadati</taxon>
        <taxon>Pseudomonadota</taxon>
        <taxon>Alphaproteobacteria</taxon>
        <taxon>Rhodobacterales</taxon>
        <taxon>Roseobacteraceae</taxon>
        <taxon>Sulfitobacter</taxon>
    </lineage>
</organism>
<dbReference type="Gene3D" id="3.40.50.300">
    <property type="entry name" value="P-loop containing nucleotide triphosphate hydrolases"/>
    <property type="match status" value="2"/>
</dbReference>
<evidence type="ECO:0000259" key="2">
    <source>
        <dbReference type="Pfam" id="PF13514"/>
    </source>
</evidence>
<dbReference type="STRING" id="60137.SAMN04488041_105428"/>
<protein>
    <submittedName>
        <fullName evidence="3">Uncharacterized protein YhaN</fullName>
    </submittedName>
</protein>
<feature type="coiled-coil region" evidence="1">
    <location>
        <begin position="924"/>
        <end position="958"/>
    </location>
</feature>
<dbReference type="InterPro" id="IPR027417">
    <property type="entry name" value="P-loop_NTPase"/>
</dbReference>
<dbReference type="PANTHER" id="PTHR41259">
    <property type="entry name" value="DOUBLE-STRAND BREAK REPAIR RAD50 ATPASE, PUTATIVE-RELATED"/>
    <property type="match status" value="1"/>
</dbReference>
<evidence type="ECO:0000313" key="3">
    <source>
        <dbReference type="EMBL" id="SDX31518.1"/>
    </source>
</evidence>
<sequence length="1145" mass="124749">MMRLQQLALDRFGHFTDRVLDFGARPANGSDFHIVFGRNEAGKTTLMEGYLRLLYGFAAREPYAFKHPRANLRVSGTVDIDGQIHQLSRLPKRSGNLVDGAGQPVPDALLSAALRGVSQKEYQSLLCLDDETIEAGGEEITKSEGDIGKLLFSAAAGISDLSQVLGRVEQGNRDLYLKGGTKSEFAALKAAHAELVQQIKDHDVSAAAFRELRLARDATQTEEQRLRAAKSELSVQKTRLEAILDAHPLATEWKTLEAQLTPIAHYPMTLEFDSEDLIKMMTTRIALVAERKRSVAEVHALRAARDEVAVNADDLARGADVDALAFKKSQVEAGQSDLPKREAQLMQDTADMRARLDALGLPADGALAQFILSDPALAALEQARATLDDARKHLQTTQAETEVARDKYDDAARALRDTEEETAVDADVERLFMQAEAEDLVSRYNDALRRLAADRQGVATALRGLARHNVAFDAVPALPLSSRRAQELMQAHGEARLALRAAVQAETTAADRLAGAETKHAMAASAPDLISDDAAAKGRQTRDELWALHKDVLDMASASAFEAAMRADDAQTSLRAGQSQSLAEMRQAARQLIEARQDHDRAQTKRTETEVAFDKVTGELRSHLDALGLPETLSAEDFVEWVRDAEAAQTATETLKSSEQAHAELLRAAEQMRDDLAARLEAGDAPLRTVVLMAKTQIAASREHQNAQKLAQATVRQATAERDRRAAAADKARTAVTDARDQWRGAVATHLPALQAGIDMWNGLTGLRSIREVDARMAGVRRQIAGIKQDRAGFIAQLDALDGGADAQEQPLARYAALQTAVERARQAQARRSDLDARLAVAEDAAAEALREIAVLDDQVQLLARAFDDRIDTSTLDALRQATATAQQAIALRQQSADLRTRLLSILGVDAWEQAQERLSAAPLAQAQVALAELCEDLSRLEAELDSAIAARARAQAALDAVGGDGDIAALTSQKRTVEEQMQAVMLRYLTGRFGHTLAEDAIRRYRDTHRSTMLAATEQAFSDLTQGAYNTLTTQPAAQGDVLMAVRAEDGMSKEAAAMSKGTRFQLYLALRAAAYAQMASTGTVLPFFCDDVFETFDEDRTRAACRLMQRVGKRGQAIYLTHHQHVVDLAQEACGTDVTVHRL</sequence>
<dbReference type="Proteomes" id="UP000183076">
    <property type="component" value="Unassembled WGS sequence"/>
</dbReference>
<dbReference type="InterPro" id="IPR038734">
    <property type="entry name" value="YhaN_AAA"/>
</dbReference>
<evidence type="ECO:0000313" key="4">
    <source>
        <dbReference type="Proteomes" id="UP000183076"/>
    </source>
</evidence>
<dbReference type="SUPFAM" id="SSF52540">
    <property type="entry name" value="P-loop containing nucleoside triphosphate hydrolases"/>
    <property type="match status" value="1"/>
</dbReference>
<reference evidence="4" key="1">
    <citation type="submission" date="2016-10" db="EMBL/GenBank/DDBJ databases">
        <authorList>
            <person name="Varghese N."/>
            <person name="Submissions S."/>
        </authorList>
    </citation>
    <scope>NUCLEOTIDE SEQUENCE [LARGE SCALE GENOMIC DNA]</scope>
    <source>
        <strain evidence="4">DSM 10014</strain>
    </source>
</reference>